<protein>
    <recommendedName>
        <fullName evidence="2">Peptidase M1 membrane alanine aminopeptidase domain-containing protein</fullName>
    </recommendedName>
</protein>
<organism evidence="1">
    <name type="scientific">marine metagenome</name>
    <dbReference type="NCBI Taxonomy" id="408172"/>
    <lineage>
        <taxon>unclassified sequences</taxon>
        <taxon>metagenomes</taxon>
        <taxon>ecological metagenomes</taxon>
    </lineage>
</organism>
<reference evidence="1" key="1">
    <citation type="submission" date="2018-05" db="EMBL/GenBank/DDBJ databases">
        <authorList>
            <person name="Lanie J.A."/>
            <person name="Ng W.-L."/>
            <person name="Kazmierczak K.M."/>
            <person name="Andrzejewski T.M."/>
            <person name="Davidsen T.M."/>
            <person name="Wayne K.J."/>
            <person name="Tettelin H."/>
            <person name="Glass J.I."/>
            <person name="Rusch D."/>
            <person name="Podicherti R."/>
            <person name="Tsui H.-C.T."/>
            <person name="Winkler M.E."/>
        </authorList>
    </citation>
    <scope>NUCLEOTIDE SEQUENCE</scope>
</reference>
<evidence type="ECO:0008006" key="2">
    <source>
        <dbReference type="Google" id="ProtNLM"/>
    </source>
</evidence>
<sequence length="391" mass="45148">MSINLFAHPVDQSKGSFEDKFRQLDEIFPDPSQYRAATGEPTKLYWQQQADYKIEVELFENQRSLKGSETITYKNNSPLVLNYIWIQLDQNIFKKDSISNLTKTFSSTEKISFGQLKNTNFMEKFEGGMRNIHIHINGDDAKFTTVGTMLRIDLAEPLEEQENLEIEIDWEYNIPDATSVRARNGYESFEDGNDIFLIAQWYPRVVAFSDYEGWHNKEFIGTGEFTLEFGEFEVAITVPADHIVSSTGTLQNDNKVLSQTQRNRLKKAATMDKASFIVTPDEALKNESSRSEKKKTWLFKAENVRDFAWASSRKFIWDAAGYRQDSKDYPLVMAMSFYPKEGEPLWSKYSTEAVMHTMKVYSKYTFDYPYPTAQSVNGPVGGMEYPMITFN</sequence>
<dbReference type="AlphaFoldDB" id="A0A381NGK4"/>
<proteinExistence type="predicted"/>
<name>A0A381NGK4_9ZZZZ</name>
<evidence type="ECO:0000313" key="1">
    <source>
        <dbReference type="EMBL" id="SUZ52643.1"/>
    </source>
</evidence>
<gene>
    <name evidence="1" type="ORF">METZ01_LOCUS5497</name>
</gene>
<accession>A0A381NGK4</accession>
<feature type="non-terminal residue" evidence="1">
    <location>
        <position position="391"/>
    </location>
</feature>
<dbReference type="EMBL" id="UINC01000286">
    <property type="protein sequence ID" value="SUZ52643.1"/>
    <property type="molecule type" value="Genomic_DNA"/>
</dbReference>